<dbReference type="SUPFAM" id="SSF46689">
    <property type="entry name" value="Homeodomain-like"/>
    <property type="match status" value="2"/>
</dbReference>
<reference evidence="5" key="1">
    <citation type="submission" date="2024-10" db="EMBL/GenBank/DDBJ databases">
        <authorList>
            <person name="Ryan C."/>
        </authorList>
    </citation>
    <scope>NUCLEOTIDE SEQUENCE [LARGE SCALE GENOMIC DNA]</scope>
</reference>
<gene>
    <name evidence="5" type="ORF">URODEC1_LOCUS84336</name>
</gene>
<dbReference type="PANTHER" id="PTHR47430">
    <property type="entry name" value="GB|AAC33480.1"/>
    <property type="match status" value="1"/>
</dbReference>
<feature type="compositionally biased region" description="Basic and acidic residues" evidence="2">
    <location>
        <begin position="250"/>
        <end position="259"/>
    </location>
</feature>
<proteinExistence type="predicted"/>
<organism evidence="5 6">
    <name type="scientific">Urochloa decumbens</name>
    <dbReference type="NCBI Taxonomy" id="240449"/>
    <lineage>
        <taxon>Eukaryota</taxon>
        <taxon>Viridiplantae</taxon>
        <taxon>Streptophyta</taxon>
        <taxon>Embryophyta</taxon>
        <taxon>Tracheophyta</taxon>
        <taxon>Spermatophyta</taxon>
        <taxon>Magnoliopsida</taxon>
        <taxon>Liliopsida</taxon>
        <taxon>Poales</taxon>
        <taxon>Poaceae</taxon>
        <taxon>PACMAD clade</taxon>
        <taxon>Panicoideae</taxon>
        <taxon>Panicodae</taxon>
        <taxon>Paniceae</taxon>
        <taxon>Melinidinae</taxon>
        <taxon>Urochloa</taxon>
    </lineage>
</organism>
<feature type="compositionally biased region" description="Basic residues" evidence="2">
    <location>
        <begin position="52"/>
        <end position="61"/>
    </location>
</feature>
<feature type="compositionally biased region" description="Basic and acidic residues" evidence="2">
    <location>
        <begin position="37"/>
        <end position="51"/>
    </location>
</feature>
<feature type="region of interest" description="Disordered" evidence="2">
    <location>
        <begin position="285"/>
        <end position="305"/>
    </location>
</feature>
<feature type="compositionally biased region" description="Basic and acidic residues" evidence="2">
    <location>
        <begin position="62"/>
        <end position="86"/>
    </location>
</feature>
<accession>A0ABC9DEH2</accession>
<feature type="domain" description="Myb-like" evidence="3">
    <location>
        <begin position="424"/>
        <end position="492"/>
    </location>
</feature>
<dbReference type="InterPro" id="IPR009057">
    <property type="entry name" value="Homeodomain-like_sf"/>
</dbReference>
<dbReference type="InterPro" id="IPR017930">
    <property type="entry name" value="Myb_dom"/>
</dbReference>
<dbReference type="SMART" id="SM00717">
    <property type="entry name" value="SANT"/>
    <property type="match status" value="4"/>
</dbReference>
<dbReference type="PROSITE" id="PS50090">
    <property type="entry name" value="MYB_LIKE"/>
    <property type="match status" value="3"/>
</dbReference>
<feature type="domain" description="Myb-like" evidence="3">
    <location>
        <begin position="381"/>
        <end position="423"/>
    </location>
</feature>
<evidence type="ECO:0000259" key="3">
    <source>
        <dbReference type="PROSITE" id="PS50090"/>
    </source>
</evidence>
<dbReference type="Pfam" id="PF13921">
    <property type="entry name" value="Myb_DNA-bind_6"/>
    <property type="match status" value="1"/>
</dbReference>
<feature type="compositionally biased region" description="Basic and acidic residues" evidence="2">
    <location>
        <begin position="147"/>
        <end position="161"/>
    </location>
</feature>
<keyword evidence="6" id="KW-1185">Reference proteome</keyword>
<dbReference type="Gene3D" id="1.10.10.60">
    <property type="entry name" value="Homeodomain-like"/>
    <property type="match status" value="3"/>
</dbReference>
<evidence type="ECO:0000313" key="5">
    <source>
        <dbReference type="EMBL" id="CAL5037175.1"/>
    </source>
</evidence>
<dbReference type="PANTHER" id="PTHR47430:SF4">
    <property type="entry name" value="GB|AAC33480.1"/>
    <property type="match status" value="1"/>
</dbReference>
<evidence type="ECO:0000313" key="6">
    <source>
        <dbReference type="Proteomes" id="UP001497457"/>
    </source>
</evidence>
<protein>
    <submittedName>
        <fullName evidence="5">Uncharacterized protein</fullName>
    </submittedName>
</protein>
<dbReference type="EMBL" id="OZ075143">
    <property type="protein sequence ID" value="CAL5037175.1"/>
    <property type="molecule type" value="Genomic_DNA"/>
</dbReference>
<dbReference type="CDD" id="cd00167">
    <property type="entry name" value="SANT"/>
    <property type="match status" value="1"/>
</dbReference>
<keyword evidence="1" id="KW-0238">DNA-binding</keyword>
<sequence>MEGDPAAEDRREKVVIGSKEEKKGQRTKKDKGQRKGKKDEAKKEEEKGQRSKKDKGKKKGNKDKAKGHGSDGDGSIRSDDRDHSIEMEQAEVSAEMAEKPCLEHPEGIMSKIDVKRDMKKKKKDKDVKIISQKQILDANDESVGSEYVERNKREGEHDSKSKKGKRKHRDGETSSNGSYGDQIVSGGDKKRKGKERSVTLEEGNEVDMSTLGQETEGKKKRKKERGNVGVDLSQKTPAGDVKNCKKEKKTSKYDSDGGKSKKVNVTHQKDKGKRVRFTDDVEVFNMSGGDGDEEGDGSGDSGLVHGRRFTPEEDAILMEAIEKYAEMKQLGEKGLEMIRECIKHRETRGCWAEIATSLPHRPVMAVYKRARILLYRSAERKWTPEEYEIVRRSVENNGTSWKTLATDLGKSEIHVKDTWRRMKPKNLRKGAWTQDEYQNLFDLVNLDLRVKAQQKIAPTHRQLRDNISWEAISEKLTTRNNKDCCVKWYQQLASPLVKEGIWADTDDYLLMEALQKVDAVCVEDVDWERLLDHRSGEVCRRRWNQMVRMIGGHREKPFIEQVEVLARRYCPEMLDYRKLPEASDLSPDELAGGSDS</sequence>
<evidence type="ECO:0000256" key="2">
    <source>
        <dbReference type="SAM" id="MobiDB-lite"/>
    </source>
</evidence>
<dbReference type="Proteomes" id="UP001497457">
    <property type="component" value="Chromosome 33rd"/>
</dbReference>
<dbReference type="AlphaFoldDB" id="A0ABC9DEH2"/>
<name>A0ABC9DEH2_9POAL</name>
<evidence type="ECO:0000256" key="1">
    <source>
        <dbReference type="ARBA" id="ARBA00023125"/>
    </source>
</evidence>
<evidence type="ECO:0000259" key="4">
    <source>
        <dbReference type="PROSITE" id="PS51294"/>
    </source>
</evidence>
<dbReference type="GO" id="GO:0003677">
    <property type="term" value="F:DNA binding"/>
    <property type="evidence" value="ECO:0007669"/>
    <property type="project" value="UniProtKB-KW"/>
</dbReference>
<feature type="compositionally biased region" description="Basic residues" evidence="2">
    <location>
        <begin position="25"/>
        <end position="36"/>
    </location>
</feature>
<feature type="region of interest" description="Disordered" evidence="2">
    <location>
        <begin position="1"/>
        <end position="272"/>
    </location>
</feature>
<dbReference type="PROSITE" id="PS51294">
    <property type="entry name" value="HTH_MYB"/>
    <property type="match status" value="1"/>
</dbReference>
<feature type="compositionally biased region" description="Basic and acidic residues" evidence="2">
    <location>
        <begin position="7"/>
        <end position="24"/>
    </location>
</feature>
<feature type="domain" description="Myb-like" evidence="3">
    <location>
        <begin position="494"/>
        <end position="547"/>
    </location>
</feature>
<feature type="compositionally biased region" description="Basic residues" evidence="2">
    <location>
        <begin position="260"/>
        <end position="272"/>
    </location>
</feature>
<feature type="domain" description="HTH myb-type" evidence="4">
    <location>
        <begin position="380"/>
        <end position="427"/>
    </location>
</feature>
<feature type="compositionally biased region" description="Basic and acidic residues" evidence="2">
    <location>
        <begin position="96"/>
        <end position="116"/>
    </location>
</feature>
<dbReference type="InterPro" id="IPR001005">
    <property type="entry name" value="SANT/Myb"/>
</dbReference>